<dbReference type="AlphaFoldDB" id="V5HBL3"/>
<sequence length="297" mass="33257">MFSVNLRYAALTGPAVQFLLTGVILAADYSHVVTVPPTPDGFVSEQVGYLDSEESLKKLAHRFQTKKLNVTADLILFITTLDMLIMQGHNWNHKIHGLAYISAICTATRIAIVEDTPAAYRMIDIAAHEMGHSCGSEHDGDRQRNNWCNPHAGWIMSPVGRGARNSEFSECSKHRIRHFMSRTLSASCVFVSSSINRLANITHLPGTGMSPSSLCRARYPYGDNRDTQDQIYYPECKASCLDNYQQPVQESFLDGMHCDETKICLKGECINIPEKLFPVTKKTATKTKAYRRKINKP</sequence>
<feature type="binding site" evidence="5">
    <location>
        <position position="132"/>
    </location>
    <ligand>
        <name>Zn(2+)</name>
        <dbReference type="ChEBI" id="CHEBI:29105"/>
        <note>catalytic</note>
    </ligand>
</feature>
<feature type="domain" description="Peptidase M12B" evidence="6">
    <location>
        <begin position="85"/>
        <end position="182"/>
    </location>
</feature>
<dbReference type="InterPro" id="IPR001590">
    <property type="entry name" value="Peptidase_M12B"/>
</dbReference>
<accession>V5HBL3</accession>
<keyword evidence="4 7" id="KW-0482">Metalloprotease</keyword>
<proteinExistence type="evidence at transcript level"/>
<dbReference type="InterPro" id="IPR024079">
    <property type="entry name" value="MetalloPept_cat_dom_sf"/>
</dbReference>
<dbReference type="SUPFAM" id="SSF55486">
    <property type="entry name" value="Metalloproteases ('zincins'), catalytic domain"/>
    <property type="match status" value="1"/>
</dbReference>
<feature type="binding site" evidence="5">
    <location>
        <position position="128"/>
    </location>
    <ligand>
        <name>Zn(2+)</name>
        <dbReference type="ChEBI" id="CHEBI:29105"/>
        <note>catalytic</note>
    </ligand>
</feature>
<keyword evidence="1 7" id="KW-0645">Protease</keyword>
<dbReference type="GO" id="GO:0006509">
    <property type="term" value="P:membrane protein ectodomain proteolysis"/>
    <property type="evidence" value="ECO:0007669"/>
    <property type="project" value="TreeGrafter"/>
</dbReference>
<evidence type="ECO:0000313" key="7">
    <source>
        <dbReference type="EMBL" id="JAB70548.1"/>
    </source>
</evidence>
<reference evidence="7" key="1">
    <citation type="journal article" date="2015" name="Sci. Rep.">
        <title>Tissue- and time-dependent transcription in Ixodes ricinus salivary glands and midguts when blood feeding on the vertebrate host.</title>
        <authorList>
            <person name="Kotsyfakis M."/>
            <person name="Schwarz A."/>
            <person name="Erhart J."/>
            <person name="Ribeiro J.M."/>
        </authorList>
    </citation>
    <scope>NUCLEOTIDE SEQUENCE</scope>
    <source>
        <tissue evidence="7">Salivary gland and midgut</tissue>
    </source>
</reference>
<feature type="binding site" evidence="5">
    <location>
        <position position="138"/>
    </location>
    <ligand>
        <name>Zn(2+)</name>
        <dbReference type="ChEBI" id="CHEBI:29105"/>
        <note>catalytic</note>
    </ligand>
</feature>
<dbReference type="PANTHER" id="PTHR11905">
    <property type="entry name" value="ADAM A DISINTEGRIN AND METALLOPROTEASE DOMAIN"/>
    <property type="match status" value="1"/>
</dbReference>
<dbReference type="EMBL" id="GANP01013920">
    <property type="protein sequence ID" value="JAB70548.1"/>
    <property type="molecule type" value="mRNA"/>
</dbReference>
<evidence type="ECO:0000256" key="3">
    <source>
        <dbReference type="ARBA" id="ARBA00022833"/>
    </source>
</evidence>
<name>V5HBL3_IXORI</name>
<dbReference type="GO" id="GO:0046872">
    <property type="term" value="F:metal ion binding"/>
    <property type="evidence" value="ECO:0007669"/>
    <property type="project" value="UniProtKB-KW"/>
</dbReference>
<dbReference type="Pfam" id="PF13574">
    <property type="entry name" value="Reprolysin_2"/>
    <property type="match status" value="1"/>
</dbReference>
<keyword evidence="2" id="KW-0378">Hydrolase</keyword>
<comment type="caution">
    <text evidence="5">Lacks conserved residue(s) required for the propagation of feature annotation.</text>
</comment>
<keyword evidence="3 5" id="KW-0862">Zinc</keyword>
<dbReference type="Gene3D" id="3.40.390.10">
    <property type="entry name" value="Collagenase (Catalytic Domain)"/>
    <property type="match status" value="1"/>
</dbReference>
<evidence type="ECO:0000256" key="1">
    <source>
        <dbReference type="ARBA" id="ARBA00022670"/>
    </source>
</evidence>
<dbReference type="PROSITE" id="PS50215">
    <property type="entry name" value="ADAM_MEPRO"/>
    <property type="match status" value="1"/>
</dbReference>
<keyword evidence="5" id="KW-0479">Metal-binding</keyword>
<protein>
    <submittedName>
        <fullName evidence="7">Putative tick metalloprotease</fullName>
    </submittedName>
</protein>
<evidence type="ECO:0000256" key="5">
    <source>
        <dbReference type="PROSITE-ProRule" id="PRU00276"/>
    </source>
</evidence>
<evidence type="ECO:0000256" key="2">
    <source>
        <dbReference type="ARBA" id="ARBA00022801"/>
    </source>
</evidence>
<dbReference type="GO" id="GO:0004222">
    <property type="term" value="F:metalloendopeptidase activity"/>
    <property type="evidence" value="ECO:0007669"/>
    <property type="project" value="InterPro"/>
</dbReference>
<dbReference type="Gene3D" id="3.40.1620.60">
    <property type="match status" value="1"/>
</dbReference>
<dbReference type="PANTHER" id="PTHR11905:SF159">
    <property type="entry name" value="ADAM METALLOPROTEASE"/>
    <property type="match status" value="1"/>
</dbReference>
<feature type="active site" evidence="5">
    <location>
        <position position="129"/>
    </location>
</feature>
<evidence type="ECO:0000256" key="4">
    <source>
        <dbReference type="ARBA" id="ARBA00023049"/>
    </source>
</evidence>
<organism evidence="7">
    <name type="scientific">Ixodes ricinus</name>
    <name type="common">Common tick</name>
    <name type="synonym">Acarus ricinus</name>
    <dbReference type="NCBI Taxonomy" id="34613"/>
    <lineage>
        <taxon>Eukaryota</taxon>
        <taxon>Metazoa</taxon>
        <taxon>Ecdysozoa</taxon>
        <taxon>Arthropoda</taxon>
        <taxon>Chelicerata</taxon>
        <taxon>Arachnida</taxon>
        <taxon>Acari</taxon>
        <taxon>Parasitiformes</taxon>
        <taxon>Ixodida</taxon>
        <taxon>Ixodoidea</taxon>
        <taxon>Ixodidae</taxon>
        <taxon>Ixodinae</taxon>
        <taxon>Ixodes</taxon>
    </lineage>
</organism>
<evidence type="ECO:0000259" key="6">
    <source>
        <dbReference type="PROSITE" id="PS50215"/>
    </source>
</evidence>